<keyword evidence="3" id="KW-1185">Reference proteome</keyword>
<feature type="domain" description="Virulence-associated protein E-like" evidence="1">
    <location>
        <begin position="96"/>
        <end position="311"/>
    </location>
</feature>
<sequence length="385" mass="45847">MDKKELYINNELNDDTIYDQIDKYLKNRYSIVFNTISHEYYIKFKKTKEWYRLNDKSLLIELTKKGIKIKKGELETYLGSNFIEHVSPFEEYFKNLDKWDGVDHIERLASYIYTENDKLFKYHFKKWFVRAVKCSLEEEYYNKSCIVLVHETENSGKSTFCRFLTPKELKNYSSENISYDKDGLSQLCKNIIINLDEIDQIDHRAIKAYKSMLSKTHINIRLPYHKVHSIFSRTSSFIGSTNKINFLKASSGDVRWICFELTDIIDFNYSKEIDIDKVWSQAYFLAYKDEKYNCDLTRKDVIENKTRNEKYKSFSIEEDLINQLFEKSENREEFLTASQVTNIIKKEHPYVNHISIGKELSKLGFKRINGSETGNKGYMIRLKKK</sequence>
<protein>
    <recommendedName>
        <fullName evidence="1">Virulence-associated protein E-like domain-containing protein</fullName>
    </recommendedName>
</protein>
<dbReference type="EMBL" id="LAPZ01000003">
    <property type="protein sequence ID" value="OSY88517.1"/>
    <property type="molecule type" value="Genomic_DNA"/>
</dbReference>
<dbReference type="InParanoid" id="A0A1Y2PFD6"/>
<reference evidence="2 3" key="1">
    <citation type="submission" date="2015-03" db="EMBL/GenBank/DDBJ databases">
        <title>Genome sequence of Tenacibaculum sp. S2-2, isolated from intestinal microbiota of sea cucumber, Apostichopus japonicas.</title>
        <authorList>
            <person name="Shao Z."/>
            <person name="Wang L."/>
            <person name="Li X."/>
        </authorList>
    </citation>
    <scope>NUCLEOTIDE SEQUENCE [LARGE SCALE GENOMIC DNA]</scope>
    <source>
        <strain evidence="2 3">S2-2</strain>
    </source>
</reference>
<dbReference type="Pfam" id="PF05272">
    <property type="entry name" value="VapE-like_dom"/>
    <property type="match status" value="1"/>
</dbReference>
<evidence type="ECO:0000313" key="2">
    <source>
        <dbReference type="EMBL" id="OSY88517.1"/>
    </source>
</evidence>
<dbReference type="AlphaFoldDB" id="A0A1Y2PFD6"/>
<dbReference type="Proteomes" id="UP000194221">
    <property type="component" value="Unassembled WGS sequence"/>
</dbReference>
<gene>
    <name evidence="2" type="ORF">WH52_07130</name>
</gene>
<comment type="caution">
    <text evidence="2">The sequence shown here is derived from an EMBL/GenBank/DDBJ whole genome shotgun (WGS) entry which is preliminary data.</text>
</comment>
<dbReference type="PANTHER" id="PTHR34985:SF1">
    <property type="entry name" value="SLR0554 PROTEIN"/>
    <property type="match status" value="1"/>
</dbReference>
<name>A0A1Y2PFD6_9FLAO</name>
<proteinExistence type="predicted"/>
<dbReference type="OrthoDB" id="9801888at2"/>
<accession>A0A1Y2PFD6</accession>
<evidence type="ECO:0000313" key="3">
    <source>
        <dbReference type="Proteomes" id="UP000194221"/>
    </source>
</evidence>
<evidence type="ECO:0000259" key="1">
    <source>
        <dbReference type="Pfam" id="PF05272"/>
    </source>
</evidence>
<dbReference type="STRING" id="1635173.WH52_07130"/>
<dbReference type="RefSeq" id="WP_086030243.1">
    <property type="nucleotide sequence ID" value="NZ_LAPZ01000003.1"/>
</dbReference>
<dbReference type="InterPro" id="IPR007936">
    <property type="entry name" value="VapE-like_dom"/>
</dbReference>
<organism evidence="2 3">
    <name type="scientific">Tenacibaculum holothuriorum</name>
    <dbReference type="NCBI Taxonomy" id="1635173"/>
    <lineage>
        <taxon>Bacteria</taxon>
        <taxon>Pseudomonadati</taxon>
        <taxon>Bacteroidota</taxon>
        <taxon>Flavobacteriia</taxon>
        <taxon>Flavobacteriales</taxon>
        <taxon>Flavobacteriaceae</taxon>
        <taxon>Tenacibaculum</taxon>
    </lineage>
</organism>
<dbReference type="PANTHER" id="PTHR34985">
    <property type="entry name" value="SLR0554 PROTEIN"/>
    <property type="match status" value="1"/>
</dbReference>